<feature type="transmembrane region" description="Helical" evidence="1">
    <location>
        <begin position="28"/>
        <end position="51"/>
    </location>
</feature>
<evidence type="ECO:0000313" key="3">
    <source>
        <dbReference type="WBParaSite" id="nRc.2.0.1.t23232-RA"/>
    </source>
</evidence>
<name>A0A915JAQ2_ROMCU</name>
<evidence type="ECO:0000313" key="2">
    <source>
        <dbReference type="Proteomes" id="UP000887565"/>
    </source>
</evidence>
<keyword evidence="2" id="KW-1185">Reference proteome</keyword>
<organism evidence="2 3">
    <name type="scientific">Romanomermis culicivorax</name>
    <name type="common">Nematode worm</name>
    <dbReference type="NCBI Taxonomy" id="13658"/>
    <lineage>
        <taxon>Eukaryota</taxon>
        <taxon>Metazoa</taxon>
        <taxon>Ecdysozoa</taxon>
        <taxon>Nematoda</taxon>
        <taxon>Enoplea</taxon>
        <taxon>Dorylaimia</taxon>
        <taxon>Mermithida</taxon>
        <taxon>Mermithoidea</taxon>
        <taxon>Mermithidae</taxon>
        <taxon>Romanomermis</taxon>
    </lineage>
</organism>
<dbReference type="WBParaSite" id="nRc.2.0.1.t23232-RA">
    <property type="protein sequence ID" value="nRc.2.0.1.t23232-RA"/>
    <property type="gene ID" value="nRc.2.0.1.g23232"/>
</dbReference>
<reference evidence="3" key="1">
    <citation type="submission" date="2022-11" db="UniProtKB">
        <authorList>
            <consortium name="WormBaseParasite"/>
        </authorList>
    </citation>
    <scope>IDENTIFICATION</scope>
</reference>
<dbReference type="Proteomes" id="UP000887565">
    <property type="component" value="Unplaced"/>
</dbReference>
<keyword evidence="1" id="KW-0472">Membrane</keyword>
<proteinExistence type="predicted"/>
<dbReference type="AlphaFoldDB" id="A0A915JAQ2"/>
<sequence length="77" mass="8397">MSKLISFARDKKTVASEYDGSHEISVCVYGSFVVATILFVKCFGISFLIIARNSVLECGEQTCATNGMVPRTAFIHS</sequence>
<keyword evidence="1" id="KW-0812">Transmembrane</keyword>
<protein>
    <submittedName>
        <fullName evidence="3">Uncharacterized protein</fullName>
    </submittedName>
</protein>
<accession>A0A915JAQ2</accession>
<keyword evidence="1" id="KW-1133">Transmembrane helix</keyword>
<evidence type="ECO:0000256" key="1">
    <source>
        <dbReference type="SAM" id="Phobius"/>
    </source>
</evidence>